<dbReference type="Proteomes" id="UP000198668">
    <property type="component" value="Unassembled WGS sequence"/>
</dbReference>
<dbReference type="GO" id="GO:0005829">
    <property type="term" value="C:cytosol"/>
    <property type="evidence" value="ECO:0007669"/>
    <property type="project" value="TreeGrafter"/>
</dbReference>
<dbReference type="PANTHER" id="PTHR34986:SF1">
    <property type="entry name" value="PROTEIN YIAL"/>
    <property type="match status" value="1"/>
</dbReference>
<dbReference type="RefSeq" id="WP_092092351.1">
    <property type="nucleotide sequence ID" value="NZ_FOQE01000016.1"/>
</dbReference>
<dbReference type="Gene3D" id="2.60.120.370">
    <property type="entry name" value="YhcH/YjgK/YiaL"/>
    <property type="match status" value="1"/>
</dbReference>
<evidence type="ECO:0000313" key="1">
    <source>
        <dbReference type="EMBL" id="SFH71853.1"/>
    </source>
</evidence>
<protein>
    <submittedName>
        <fullName evidence="1">YhcH/YjgK/YiaL family protein</fullName>
    </submittedName>
</protein>
<gene>
    <name evidence="1" type="ORF">SAMN04489868_1169</name>
</gene>
<dbReference type="EMBL" id="FOQE01000016">
    <property type="protein sequence ID" value="SFH71853.1"/>
    <property type="molecule type" value="Genomic_DNA"/>
</dbReference>
<dbReference type="OrthoDB" id="9792756at2"/>
<dbReference type="Pfam" id="PF04074">
    <property type="entry name" value="DUF386"/>
    <property type="match status" value="1"/>
</dbReference>
<proteinExistence type="predicted"/>
<reference evidence="1 2" key="1">
    <citation type="submission" date="2016-10" db="EMBL/GenBank/DDBJ databases">
        <authorList>
            <person name="de Groot N.N."/>
        </authorList>
    </citation>
    <scope>NUCLEOTIDE SEQUENCE [LARGE SCALE GENOMIC DNA]</scope>
    <source>
        <strain evidence="1 2">DSM 27630</strain>
    </source>
</reference>
<dbReference type="SUPFAM" id="SSF51197">
    <property type="entry name" value="Clavaminate synthase-like"/>
    <property type="match status" value="1"/>
</dbReference>
<keyword evidence="2" id="KW-1185">Reference proteome</keyword>
<dbReference type="InterPro" id="IPR037012">
    <property type="entry name" value="NanQ/TabA/YiaL_sf"/>
</dbReference>
<sequence>MELISITSQLNENVTKAQRKVIDYLNEHDLATMEKGTHSIEGDDFFVNVIEYETTNEEQRIWESHKAYLDIHVVATGTERIYHSFIESMKIGEYHEKDDYLEITGIKTNTIDLSPNQLLVFYPEDTHKTGIKIEQKATIKKGVFKVKL</sequence>
<organism evidence="1 2">
    <name type="scientific">Pisciglobus halotolerans</name>
    <dbReference type="NCBI Taxonomy" id="745365"/>
    <lineage>
        <taxon>Bacteria</taxon>
        <taxon>Bacillati</taxon>
        <taxon>Bacillota</taxon>
        <taxon>Bacilli</taxon>
        <taxon>Lactobacillales</taxon>
        <taxon>Carnobacteriaceae</taxon>
    </lineage>
</organism>
<evidence type="ECO:0000313" key="2">
    <source>
        <dbReference type="Proteomes" id="UP000198668"/>
    </source>
</evidence>
<dbReference type="NCBIfam" id="TIGR00022">
    <property type="entry name" value="YhcH/YjgK/YiaL family protein"/>
    <property type="match status" value="1"/>
</dbReference>
<name>A0A1I3CBP5_9LACT</name>
<dbReference type="PANTHER" id="PTHR34986">
    <property type="entry name" value="EVOLVED BETA-GALACTOSIDASE SUBUNIT BETA"/>
    <property type="match status" value="1"/>
</dbReference>
<dbReference type="AlphaFoldDB" id="A0A1I3CBP5"/>
<dbReference type="InterPro" id="IPR004375">
    <property type="entry name" value="NanQ/TabA/YiaL"/>
</dbReference>
<accession>A0A1I3CBP5</accession>